<evidence type="ECO:0000256" key="1">
    <source>
        <dbReference type="SAM" id="Phobius"/>
    </source>
</evidence>
<evidence type="ECO:0000313" key="3">
    <source>
        <dbReference type="Proteomes" id="UP000324327"/>
    </source>
</evidence>
<dbReference type="Proteomes" id="UP000324327">
    <property type="component" value="Unassembled WGS sequence"/>
</dbReference>
<comment type="caution">
    <text evidence="2">The sequence shown here is derived from an EMBL/GenBank/DDBJ whole genome shotgun (WGS) entry which is preliminary data.</text>
</comment>
<evidence type="ECO:0000313" key="2">
    <source>
        <dbReference type="EMBL" id="TYL59131.1"/>
    </source>
</evidence>
<reference evidence="2 3" key="2">
    <citation type="submission" date="2019-09" db="EMBL/GenBank/DDBJ databases">
        <title>Strain-level analysis of Eubacterium rectale using genomes from metagenomes.</title>
        <authorList>
            <person name="Karcher N."/>
            <person name="Segata N."/>
        </authorList>
    </citation>
    <scope>NUCLEOTIDE SEQUENCE [LARGE SCALE GENOMIC DNA]</scope>
    <source>
        <strain evidence="2 3">T3WBe13</strain>
    </source>
</reference>
<dbReference type="EMBL" id="VSTF01000008">
    <property type="protein sequence ID" value="TYL59131.1"/>
    <property type="molecule type" value="Genomic_DNA"/>
</dbReference>
<feature type="transmembrane region" description="Helical" evidence="1">
    <location>
        <begin position="50"/>
        <end position="76"/>
    </location>
</feature>
<gene>
    <name evidence="2" type="ORF">FYL31_08540</name>
</gene>
<keyword evidence="1" id="KW-0472">Membrane</keyword>
<organism evidence="2 3">
    <name type="scientific">Agathobacter rectalis</name>
    <dbReference type="NCBI Taxonomy" id="39491"/>
    <lineage>
        <taxon>Bacteria</taxon>
        <taxon>Bacillati</taxon>
        <taxon>Bacillota</taxon>
        <taxon>Clostridia</taxon>
        <taxon>Lachnospirales</taxon>
        <taxon>Lachnospiraceae</taxon>
        <taxon>Agathobacter</taxon>
    </lineage>
</organism>
<accession>A0A5S4VIY4</accession>
<keyword evidence="1" id="KW-1133">Transmembrane helix</keyword>
<proteinExistence type="predicted"/>
<name>A0A5S4VIY4_9FIRM</name>
<reference evidence="2 3" key="1">
    <citation type="submission" date="2019-08" db="EMBL/GenBank/DDBJ databases">
        <authorList>
            <person name="Duncan S."/>
            <person name="Walker A."/>
        </authorList>
    </citation>
    <scope>NUCLEOTIDE SEQUENCE [LARGE SCALE GENOMIC DNA]</scope>
    <source>
        <strain evidence="2 3">T3WBe13</strain>
    </source>
</reference>
<dbReference type="AlphaFoldDB" id="A0A5S4VIY4"/>
<keyword evidence="1" id="KW-0812">Transmembrane</keyword>
<protein>
    <submittedName>
        <fullName evidence="2">Uncharacterized protein</fullName>
    </submittedName>
</protein>
<feature type="transmembrane region" description="Helical" evidence="1">
    <location>
        <begin position="82"/>
        <end position="107"/>
    </location>
</feature>
<sequence length="131" mass="13535">MDMCYDGALVLPSSYAVMNEEEMTYLEGGAKKLICTISATQCNRLAAQTAIAGGLITLLCGITTIISAAITCIPSVGTGTAAALAIGGGITTAAAGITCSVSGYLWLASTYKGLKVYYNTSTKRVYTQIKK</sequence>